<feature type="transmembrane region" description="Helical" evidence="2">
    <location>
        <begin position="65"/>
        <end position="82"/>
    </location>
</feature>
<dbReference type="PANTHER" id="PTHR28008">
    <property type="entry name" value="DOMAIN PROTEIN, PUTATIVE (AFU_ORTHOLOGUE AFUA_3G10980)-RELATED"/>
    <property type="match status" value="1"/>
</dbReference>
<feature type="transmembrane region" description="Helical" evidence="2">
    <location>
        <begin position="41"/>
        <end position="58"/>
    </location>
</feature>
<keyword evidence="5" id="KW-1185">Reference proteome</keyword>
<reference evidence="4 5" key="2">
    <citation type="submission" date="2019-10" db="EMBL/GenBank/DDBJ databases">
        <title>Thermopilla bonchosmolovskayae gen. nov., sp. nov., a moderately thermophilic Chloroflexi bacterium from a Chukotka hot spring (Arctic, Russia), representing a novel classis Thermopillaia, which include previously uncultivated lineage OLB14.</title>
        <authorList>
            <person name="Kochetkova T.V."/>
            <person name="Zayulina K.S."/>
            <person name="Zhigarkov V.S."/>
            <person name="Minaev N.V."/>
            <person name="Novikov A."/>
            <person name="Toshchakov S.V."/>
            <person name="Elcheninov A.G."/>
            <person name="Kublanov I.V."/>
        </authorList>
    </citation>
    <scope>NUCLEOTIDE SEQUENCE [LARGE SCALE GENOMIC DNA]</scope>
    <source>
        <strain evidence="4 5">3753O</strain>
    </source>
</reference>
<protein>
    <recommendedName>
        <fullName evidence="3">VanZ-like domain-containing protein</fullName>
    </recommendedName>
</protein>
<proteinExistence type="predicted"/>
<accession>A0ABX6C4W4</accession>
<evidence type="ECO:0000313" key="4">
    <source>
        <dbReference type="EMBL" id="QFG03486.1"/>
    </source>
</evidence>
<evidence type="ECO:0000313" key="5">
    <source>
        <dbReference type="Proteomes" id="UP000326331"/>
    </source>
</evidence>
<keyword evidence="2" id="KW-0812">Transmembrane</keyword>
<dbReference type="InterPro" id="IPR006976">
    <property type="entry name" value="VanZ-like"/>
</dbReference>
<feature type="region of interest" description="Disordered" evidence="1">
    <location>
        <begin position="127"/>
        <end position="173"/>
    </location>
</feature>
<dbReference type="Proteomes" id="UP000326331">
    <property type="component" value="Chromosome"/>
</dbReference>
<dbReference type="PANTHER" id="PTHR28008:SF1">
    <property type="entry name" value="DOMAIN PROTEIN, PUTATIVE (AFU_ORTHOLOGUE AFUA_3G10980)-RELATED"/>
    <property type="match status" value="1"/>
</dbReference>
<dbReference type="Pfam" id="PF04892">
    <property type="entry name" value="VanZ"/>
    <property type="match status" value="1"/>
</dbReference>
<name>A0ABX6C4W4_9CHLR</name>
<feature type="transmembrane region" description="Helical" evidence="2">
    <location>
        <begin position="102"/>
        <end position="119"/>
    </location>
</feature>
<gene>
    <name evidence="4" type="ORF">Tbon_09305</name>
</gene>
<dbReference type="NCBIfam" id="NF037970">
    <property type="entry name" value="vanZ_1"/>
    <property type="match status" value="1"/>
</dbReference>
<feature type="domain" description="VanZ-like" evidence="3">
    <location>
        <begin position="42"/>
        <end position="118"/>
    </location>
</feature>
<organism evidence="4 5">
    <name type="scientific">Tepidiforma bonchosmolovskayae</name>
    <dbReference type="NCBI Taxonomy" id="2601677"/>
    <lineage>
        <taxon>Bacteria</taxon>
        <taxon>Bacillati</taxon>
        <taxon>Chloroflexota</taxon>
        <taxon>Tepidiformia</taxon>
        <taxon>Tepidiformales</taxon>
        <taxon>Tepidiformaceae</taxon>
        <taxon>Tepidiforma</taxon>
    </lineage>
</organism>
<keyword evidence="2" id="KW-1133">Transmembrane helix</keyword>
<evidence type="ECO:0000256" key="1">
    <source>
        <dbReference type="SAM" id="MobiDB-lite"/>
    </source>
</evidence>
<dbReference type="EMBL" id="CP042829">
    <property type="protein sequence ID" value="QFG03486.1"/>
    <property type="molecule type" value="Genomic_DNA"/>
</dbReference>
<evidence type="ECO:0000256" key="2">
    <source>
        <dbReference type="SAM" id="Phobius"/>
    </source>
</evidence>
<reference evidence="4 5" key="1">
    <citation type="submission" date="2019-08" db="EMBL/GenBank/DDBJ databases">
        <authorList>
            <person name="Toschakov S.V."/>
        </authorList>
    </citation>
    <scope>NUCLEOTIDE SEQUENCE [LARGE SCALE GENOMIC DNA]</scope>
    <source>
        <strain evidence="4 5">3753O</strain>
    </source>
</reference>
<keyword evidence="2" id="KW-0472">Membrane</keyword>
<feature type="compositionally biased region" description="Low complexity" evidence="1">
    <location>
        <begin position="141"/>
        <end position="153"/>
    </location>
</feature>
<sequence>MTGAGARPWLVALLAWAALIFALSSFPNPPGPRATDLRSTLAHVAEYAVFGFLALNLLVRWRGQLTARIVAAAWLLSVAYGISDELHQAFVPRRDASLLDVLADAAGAALGVAAAVLLLRARGRLSRTADPPDRAPRRSARSPPAAPRSTPRSHTCRTRTPRASYRNGSSTRR</sequence>
<evidence type="ECO:0000259" key="3">
    <source>
        <dbReference type="Pfam" id="PF04892"/>
    </source>
</evidence>